<dbReference type="RefSeq" id="WP_057180742.1">
    <property type="nucleotide sequence ID" value="NZ_BDQM01000044.1"/>
</dbReference>
<accession>A0ABQ0N143</accession>
<protein>
    <submittedName>
        <fullName evidence="1">WYL domain-containing protein</fullName>
    </submittedName>
</protein>
<comment type="caution">
    <text evidence="1">The sequence shown here is derived from an EMBL/GenBank/DDBJ whole genome shotgun (WGS) entry which is preliminary data.</text>
</comment>
<evidence type="ECO:0000313" key="2">
    <source>
        <dbReference type="Proteomes" id="UP000197068"/>
    </source>
</evidence>
<organism evidence="1 2">
    <name type="scientific">Colwellia marinimaniae</name>
    <dbReference type="NCBI Taxonomy" id="1513592"/>
    <lineage>
        <taxon>Bacteria</taxon>
        <taxon>Pseudomonadati</taxon>
        <taxon>Pseudomonadota</taxon>
        <taxon>Gammaproteobacteria</taxon>
        <taxon>Alteromonadales</taxon>
        <taxon>Colwelliaceae</taxon>
        <taxon>Colwellia</taxon>
    </lineage>
</organism>
<evidence type="ECO:0000313" key="1">
    <source>
        <dbReference type="EMBL" id="GAW97736.1"/>
    </source>
</evidence>
<reference evidence="1 2" key="1">
    <citation type="submission" date="2017-06" db="EMBL/GenBank/DDBJ databases">
        <title>Whole Genome Sequences of Colwellia marinimaniae MTCD1.</title>
        <authorList>
            <person name="Kusumoto H."/>
            <person name="Inoue M."/>
            <person name="Tanikawa K."/>
            <person name="Maeji H."/>
            <person name="Cameron J.H."/>
            <person name="Bartlett D.H."/>
        </authorList>
    </citation>
    <scope>NUCLEOTIDE SEQUENCE [LARGE SCALE GENOMIC DNA]</scope>
    <source>
        <strain evidence="1 2">MTCD1</strain>
    </source>
</reference>
<dbReference type="EMBL" id="BDQM01000044">
    <property type="protein sequence ID" value="GAW97736.1"/>
    <property type="molecule type" value="Genomic_DNA"/>
</dbReference>
<dbReference type="Proteomes" id="UP000197068">
    <property type="component" value="Unassembled WGS sequence"/>
</dbReference>
<gene>
    <name evidence="1" type="ORF">MTCD1_03379</name>
</gene>
<name>A0ABQ0N143_9GAMM</name>
<proteinExistence type="predicted"/>
<keyword evidence="2" id="KW-1185">Reference proteome</keyword>
<sequence length="204" mass="23279">MSRSTTLRHICMLKLIPKYPSFVLTKSIKQQLSEQGFEVTLRTIQRDLDNLSSIMGISSSESPEGLKWCYVNSGHEILPALQPCEALLLCIAKAQLSTQLPIASLNQLEPRFSKAERTLESSKKFKNWRERVKVIPYGFPLTAKPINEEVRTIVYDAVLNQQQIALSYQKQPDERKDYLLLKFRGSLLANKSEYPLILGLLVVR</sequence>